<feature type="region of interest" description="Disordered" evidence="1">
    <location>
        <begin position="1"/>
        <end position="37"/>
    </location>
</feature>
<dbReference type="OrthoDB" id="419598at2759"/>
<dbReference type="EMBL" id="ML742148">
    <property type="protein sequence ID" value="KAE8148744.1"/>
    <property type="molecule type" value="Genomic_DNA"/>
</dbReference>
<sequence length="122" mass="13296">MERPSLCQRIYNPPETDPKSKSNFSSACDRADPRQTTGPYDLFPYLNKSIAIAMSTPFVAVAGATGMLGKLVAKELIGRDIAVKALVRPSTDASRLEKLREIGITVAPVDLSNVTALRQELY</sequence>
<reference evidence="3 4" key="1">
    <citation type="submission" date="2019-04" db="EMBL/GenBank/DDBJ databases">
        <title>Friends and foes A comparative genomics study of 23 Aspergillus species from section Flavi.</title>
        <authorList>
            <consortium name="DOE Joint Genome Institute"/>
            <person name="Kjaerbolling I."/>
            <person name="Vesth T."/>
            <person name="Frisvad J.C."/>
            <person name="Nybo J.L."/>
            <person name="Theobald S."/>
            <person name="Kildgaard S."/>
            <person name="Isbrandt T."/>
            <person name="Kuo A."/>
            <person name="Sato A."/>
            <person name="Lyhne E.K."/>
            <person name="Kogle M.E."/>
            <person name="Wiebenga A."/>
            <person name="Kun R.S."/>
            <person name="Lubbers R.J."/>
            <person name="Makela M.R."/>
            <person name="Barry K."/>
            <person name="Chovatia M."/>
            <person name="Clum A."/>
            <person name="Daum C."/>
            <person name="Haridas S."/>
            <person name="He G."/>
            <person name="LaButti K."/>
            <person name="Lipzen A."/>
            <person name="Mondo S."/>
            <person name="Riley R."/>
            <person name="Salamov A."/>
            <person name="Simmons B.A."/>
            <person name="Magnuson J.K."/>
            <person name="Henrissat B."/>
            <person name="Mortensen U.H."/>
            <person name="Larsen T.O."/>
            <person name="Devries R.P."/>
            <person name="Grigoriev I.V."/>
            <person name="Machida M."/>
            <person name="Baker S.E."/>
            <person name="Andersen M.R."/>
        </authorList>
    </citation>
    <scope>NUCLEOTIDE SEQUENCE [LARGE SCALE GENOMIC DNA]</scope>
    <source>
        <strain evidence="3 4">IBT 18842</strain>
    </source>
</reference>
<dbReference type="SUPFAM" id="SSF51735">
    <property type="entry name" value="NAD(P)-binding Rossmann-fold domains"/>
    <property type="match status" value="1"/>
</dbReference>
<feature type="domain" description="NmrA-like" evidence="2">
    <location>
        <begin position="59"/>
        <end position="119"/>
    </location>
</feature>
<accession>A0A5N6TR46</accession>
<dbReference type="InterPro" id="IPR008030">
    <property type="entry name" value="NmrA-like"/>
</dbReference>
<evidence type="ECO:0000259" key="2">
    <source>
        <dbReference type="Pfam" id="PF05368"/>
    </source>
</evidence>
<evidence type="ECO:0000313" key="4">
    <source>
        <dbReference type="Proteomes" id="UP000325780"/>
    </source>
</evidence>
<proteinExistence type="predicted"/>
<keyword evidence="4" id="KW-1185">Reference proteome</keyword>
<evidence type="ECO:0000313" key="3">
    <source>
        <dbReference type="EMBL" id="KAE8148744.1"/>
    </source>
</evidence>
<name>A0A5N6TR46_ASPAV</name>
<protein>
    <recommendedName>
        <fullName evidence="2">NmrA-like domain-containing protein</fullName>
    </recommendedName>
</protein>
<dbReference type="Pfam" id="PF05368">
    <property type="entry name" value="NmrA"/>
    <property type="match status" value="1"/>
</dbReference>
<dbReference type="InterPro" id="IPR036291">
    <property type="entry name" value="NAD(P)-bd_dom_sf"/>
</dbReference>
<gene>
    <name evidence="3" type="ORF">BDV25DRAFT_141484</name>
</gene>
<dbReference type="Proteomes" id="UP000325780">
    <property type="component" value="Unassembled WGS sequence"/>
</dbReference>
<organism evidence="3 4">
    <name type="scientific">Aspergillus avenaceus</name>
    <dbReference type="NCBI Taxonomy" id="36643"/>
    <lineage>
        <taxon>Eukaryota</taxon>
        <taxon>Fungi</taxon>
        <taxon>Dikarya</taxon>
        <taxon>Ascomycota</taxon>
        <taxon>Pezizomycotina</taxon>
        <taxon>Eurotiomycetes</taxon>
        <taxon>Eurotiomycetidae</taxon>
        <taxon>Eurotiales</taxon>
        <taxon>Aspergillaceae</taxon>
        <taxon>Aspergillus</taxon>
        <taxon>Aspergillus subgen. Circumdati</taxon>
    </lineage>
</organism>
<dbReference type="AlphaFoldDB" id="A0A5N6TR46"/>
<evidence type="ECO:0000256" key="1">
    <source>
        <dbReference type="SAM" id="MobiDB-lite"/>
    </source>
</evidence>
<dbReference type="Gene3D" id="3.40.50.720">
    <property type="entry name" value="NAD(P)-binding Rossmann-like Domain"/>
    <property type="match status" value="1"/>
</dbReference>